<dbReference type="NCBIfam" id="TIGR00174">
    <property type="entry name" value="miaA"/>
    <property type="match status" value="1"/>
</dbReference>
<evidence type="ECO:0000256" key="11">
    <source>
        <dbReference type="RuleBase" id="RU003783"/>
    </source>
</evidence>
<feature type="region of interest" description="Interaction with substrate tRNA" evidence="10">
    <location>
        <begin position="39"/>
        <end position="42"/>
    </location>
</feature>
<dbReference type="EMBL" id="SOAX01000002">
    <property type="protein sequence ID" value="TDT43296.1"/>
    <property type="molecule type" value="Genomic_DNA"/>
</dbReference>
<dbReference type="SUPFAM" id="SSF52540">
    <property type="entry name" value="P-loop containing nucleoside triphosphate hydrolases"/>
    <property type="match status" value="2"/>
</dbReference>
<feature type="binding site" evidence="10">
    <location>
        <begin position="16"/>
        <end position="21"/>
    </location>
    <ligand>
        <name>substrate</name>
    </ligand>
</feature>
<dbReference type="GO" id="GO:0005524">
    <property type="term" value="F:ATP binding"/>
    <property type="evidence" value="ECO:0007669"/>
    <property type="project" value="UniProtKB-UniRule"/>
</dbReference>
<accession>A0A4R7JYX9</accession>
<comment type="caution">
    <text evidence="10">Lacks conserved residue(s) required for the propagation of feature annotation.</text>
</comment>
<dbReference type="InterPro" id="IPR039657">
    <property type="entry name" value="Dimethylallyltransferase"/>
</dbReference>
<dbReference type="Gene3D" id="3.40.50.300">
    <property type="entry name" value="P-loop containing nucleotide triphosphate hydrolases"/>
    <property type="match status" value="1"/>
</dbReference>
<gene>
    <name evidence="10" type="primary">miaA</name>
    <name evidence="14" type="ORF">DES49_1110</name>
</gene>
<name>A0A4R7JYX9_9GAMM</name>
<keyword evidence="6 10" id="KW-0547">Nucleotide-binding</keyword>
<keyword evidence="4 10" id="KW-0808">Transferase</keyword>
<dbReference type="AlphaFoldDB" id="A0A4R7JYX9"/>
<dbReference type="RefSeq" id="WP_133735373.1">
    <property type="nucleotide sequence ID" value="NZ_SOAX01000002.1"/>
</dbReference>
<evidence type="ECO:0000256" key="7">
    <source>
        <dbReference type="ARBA" id="ARBA00022840"/>
    </source>
</evidence>
<dbReference type="Proteomes" id="UP000295830">
    <property type="component" value="Unassembled WGS sequence"/>
</dbReference>
<evidence type="ECO:0000256" key="9">
    <source>
        <dbReference type="ARBA" id="ARBA00049563"/>
    </source>
</evidence>
<keyword evidence="8 10" id="KW-0460">Magnesium</keyword>
<evidence type="ECO:0000256" key="1">
    <source>
        <dbReference type="ARBA" id="ARBA00001946"/>
    </source>
</evidence>
<protein>
    <recommendedName>
        <fullName evidence="10">tRNA dimethylallyltransferase</fullName>
        <ecNumber evidence="10">2.5.1.75</ecNumber>
    </recommendedName>
    <alternativeName>
        <fullName evidence="10">Dimethylallyl diphosphate:tRNA dimethylallyltransferase</fullName>
        <shortName evidence="10">DMAPP:tRNA dimethylallyltransferase</shortName>
        <shortName evidence="10">DMATase</shortName>
    </alternativeName>
    <alternativeName>
        <fullName evidence="10">Isopentenyl-diphosphate:tRNA isopentenyltransferase</fullName>
        <shortName evidence="10">IPP transferase</shortName>
        <shortName evidence="10">IPPT</shortName>
        <shortName evidence="10">IPTase</shortName>
    </alternativeName>
</protein>
<reference evidence="14 15" key="1">
    <citation type="submission" date="2019-03" db="EMBL/GenBank/DDBJ databases">
        <title>Genomic Encyclopedia of Type Strains, Phase IV (KMG-IV): sequencing the most valuable type-strain genomes for metagenomic binning, comparative biology and taxonomic classification.</title>
        <authorList>
            <person name="Goeker M."/>
        </authorList>
    </citation>
    <scope>NUCLEOTIDE SEQUENCE [LARGE SCALE GENOMIC DNA]</scope>
    <source>
        <strain evidence="14 15">DSM 15505</strain>
    </source>
</reference>
<organism evidence="14 15">
    <name type="scientific">Halospina denitrificans</name>
    <dbReference type="NCBI Taxonomy" id="332522"/>
    <lineage>
        <taxon>Bacteria</taxon>
        <taxon>Pseudomonadati</taxon>
        <taxon>Pseudomonadota</taxon>
        <taxon>Gammaproteobacteria</taxon>
        <taxon>Halospina</taxon>
    </lineage>
</organism>
<comment type="subunit">
    <text evidence="10">Monomer.</text>
</comment>
<feature type="site" description="Interaction with substrate tRNA" evidence="10">
    <location>
        <position position="105"/>
    </location>
</feature>
<dbReference type="Pfam" id="PF01715">
    <property type="entry name" value="IPPT"/>
    <property type="match status" value="1"/>
</dbReference>
<evidence type="ECO:0000256" key="6">
    <source>
        <dbReference type="ARBA" id="ARBA00022741"/>
    </source>
</evidence>
<dbReference type="PANTHER" id="PTHR11088">
    <property type="entry name" value="TRNA DIMETHYLALLYLTRANSFERASE"/>
    <property type="match status" value="1"/>
</dbReference>
<evidence type="ECO:0000313" key="15">
    <source>
        <dbReference type="Proteomes" id="UP000295830"/>
    </source>
</evidence>
<dbReference type="InterPro" id="IPR027417">
    <property type="entry name" value="P-loop_NTPase"/>
</dbReference>
<evidence type="ECO:0000256" key="3">
    <source>
        <dbReference type="ARBA" id="ARBA00005842"/>
    </source>
</evidence>
<feature type="region of interest" description="Interaction with substrate tRNA" evidence="10">
    <location>
        <begin position="282"/>
        <end position="289"/>
    </location>
</feature>
<dbReference type="OrthoDB" id="9776390at2"/>
<evidence type="ECO:0000256" key="13">
    <source>
        <dbReference type="RuleBase" id="RU003785"/>
    </source>
</evidence>
<dbReference type="PANTHER" id="PTHR11088:SF60">
    <property type="entry name" value="TRNA DIMETHYLALLYLTRANSFERASE"/>
    <property type="match status" value="1"/>
</dbReference>
<comment type="catalytic activity">
    <reaction evidence="9 10 11">
        <text>adenosine(37) in tRNA + dimethylallyl diphosphate = N(6)-dimethylallyladenosine(37) in tRNA + diphosphate</text>
        <dbReference type="Rhea" id="RHEA:26482"/>
        <dbReference type="Rhea" id="RHEA-COMP:10162"/>
        <dbReference type="Rhea" id="RHEA-COMP:10375"/>
        <dbReference type="ChEBI" id="CHEBI:33019"/>
        <dbReference type="ChEBI" id="CHEBI:57623"/>
        <dbReference type="ChEBI" id="CHEBI:74411"/>
        <dbReference type="ChEBI" id="CHEBI:74415"/>
        <dbReference type="EC" id="2.5.1.75"/>
    </reaction>
</comment>
<keyword evidence="5 10" id="KW-0819">tRNA processing</keyword>
<evidence type="ECO:0000256" key="2">
    <source>
        <dbReference type="ARBA" id="ARBA00003213"/>
    </source>
</evidence>
<comment type="similarity">
    <text evidence="3 10 13">Belongs to the IPP transferase family.</text>
</comment>
<dbReference type="HAMAP" id="MF_00185">
    <property type="entry name" value="IPP_trans"/>
    <property type="match status" value="1"/>
</dbReference>
<comment type="cofactor">
    <cofactor evidence="1 10">
        <name>Mg(2+)</name>
        <dbReference type="ChEBI" id="CHEBI:18420"/>
    </cofactor>
</comment>
<feature type="binding site" evidence="10">
    <location>
        <begin position="14"/>
        <end position="21"/>
    </location>
    <ligand>
        <name>ATP</name>
        <dbReference type="ChEBI" id="CHEBI:30616"/>
    </ligand>
</feature>
<keyword evidence="7 10" id="KW-0067">ATP-binding</keyword>
<sequence length="335" mass="36756">MADVEPPLAVLLMGPTASGKTELAIRLREALNGELISVDSALVYRGMDIGTAKPDGETLARAPHRLIDICDPAHPYSAADFREDALQAMNEAVAAGRTPILVGGTMLYFRALCFGMASMPAASPDTREALARRFDEEGGEALYGELTRVDPVAAAGMHPNNRQRLLRALEVYQVAGKPISELWAEEKAEGAGNPLPYRTIPIALSPPQRADLHQRIERRFRAMLEQGLIEEVRGFYERGDLSLDLPSMRAVGYRQVWEHIDGKTGYNEMIERALAATRQLAKRQITWLRRWPDCHWLDGGDPECLGKALKIIRAGATLESDLPAAAEGIKGGPVR</sequence>
<dbReference type="EC" id="2.5.1.75" evidence="10"/>
<dbReference type="GO" id="GO:0006400">
    <property type="term" value="P:tRNA modification"/>
    <property type="evidence" value="ECO:0007669"/>
    <property type="project" value="TreeGrafter"/>
</dbReference>
<keyword evidence="15" id="KW-1185">Reference proteome</keyword>
<feature type="site" description="Interaction with substrate tRNA" evidence="10">
    <location>
        <position position="127"/>
    </location>
</feature>
<evidence type="ECO:0000313" key="14">
    <source>
        <dbReference type="EMBL" id="TDT43296.1"/>
    </source>
</evidence>
<comment type="caution">
    <text evidence="14">The sequence shown here is derived from an EMBL/GenBank/DDBJ whole genome shotgun (WGS) entry which is preliminary data.</text>
</comment>
<feature type="region of interest" description="Interaction with substrate tRNA" evidence="10">
    <location>
        <begin position="163"/>
        <end position="167"/>
    </location>
</feature>
<evidence type="ECO:0000256" key="12">
    <source>
        <dbReference type="RuleBase" id="RU003784"/>
    </source>
</evidence>
<proteinExistence type="inferred from homology"/>
<comment type="function">
    <text evidence="2 10 12">Catalyzes the transfer of a dimethylallyl group onto the adenine at position 37 in tRNAs that read codons beginning with uridine, leading to the formation of N6-(dimethylallyl)adenosine (i(6)A).</text>
</comment>
<dbReference type="FunFam" id="1.10.20.140:FF:000001">
    <property type="entry name" value="tRNA dimethylallyltransferase"/>
    <property type="match status" value="1"/>
</dbReference>
<dbReference type="InterPro" id="IPR018022">
    <property type="entry name" value="IPT"/>
</dbReference>
<evidence type="ECO:0000256" key="10">
    <source>
        <dbReference type="HAMAP-Rule" id="MF_00185"/>
    </source>
</evidence>
<evidence type="ECO:0000256" key="4">
    <source>
        <dbReference type="ARBA" id="ARBA00022679"/>
    </source>
</evidence>
<evidence type="ECO:0000256" key="5">
    <source>
        <dbReference type="ARBA" id="ARBA00022694"/>
    </source>
</evidence>
<evidence type="ECO:0000256" key="8">
    <source>
        <dbReference type="ARBA" id="ARBA00022842"/>
    </source>
</evidence>
<dbReference type="Gene3D" id="1.10.20.140">
    <property type="match status" value="1"/>
</dbReference>
<dbReference type="GO" id="GO:0052381">
    <property type="term" value="F:tRNA dimethylallyltransferase activity"/>
    <property type="evidence" value="ECO:0007669"/>
    <property type="project" value="UniProtKB-UniRule"/>
</dbReference>